<dbReference type="PATRIC" id="fig|1280954.3.peg.303"/>
<dbReference type="Proteomes" id="UP000027100">
    <property type="component" value="Unassembled WGS sequence"/>
</dbReference>
<keyword evidence="2" id="KW-1185">Reference proteome</keyword>
<evidence type="ECO:0000313" key="1">
    <source>
        <dbReference type="EMBL" id="KDA00658.1"/>
    </source>
</evidence>
<organism evidence="1 2">
    <name type="scientific">Hyphomonas polymorpha PS728</name>
    <dbReference type="NCBI Taxonomy" id="1280954"/>
    <lineage>
        <taxon>Bacteria</taxon>
        <taxon>Pseudomonadati</taxon>
        <taxon>Pseudomonadota</taxon>
        <taxon>Alphaproteobacteria</taxon>
        <taxon>Hyphomonadales</taxon>
        <taxon>Hyphomonadaceae</taxon>
        <taxon>Hyphomonas</taxon>
    </lineage>
</organism>
<dbReference type="AlphaFoldDB" id="A0A062VPH1"/>
<name>A0A062VPH1_9PROT</name>
<dbReference type="OrthoDB" id="7620148at2"/>
<dbReference type="RefSeq" id="WP_035593517.1">
    <property type="nucleotide sequence ID" value="NZ_ARYM01000001.1"/>
</dbReference>
<gene>
    <name evidence="1" type="ORF">HPO_01475</name>
</gene>
<comment type="caution">
    <text evidence="1">The sequence shown here is derived from an EMBL/GenBank/DDBJ whole genome shotgun (WGS) entry which is preliminary data.</text>
</comment>
<accession>A0A062VPH1</accession>
<protein>
    <submittedName>
        <fullName evidence="1">Uncharacterized protein</fullName>
    </submittedName>
</protein>
<reference evidence="1 2" key="1">
    <citation type="journal article" date="2014" name="Antonie Van Leeuwenhoek">
        <title>Hyphomonas beringensis sp. nov. and Hyphomonas chukchiensis sp. nov., isolated from surface seawater of the Bering Sea and Chukchi Sea.</title>
        <authorList>
            <person name="Li C."/>
            <person name="Lai Q."/>
            <person name="Li G."/>
            <person name="Dong C."/>
            <person name="Wang J."/>
            <person name="Liao Y."/>
            <person name="Shao Z."/>
        </authorList>
    </citation>
    <scope>NUCLEOTIDE SEQUENCE [LARGE SCALE GENOMIC DNA]</scope>
    <source>
        <strain evidence="1 2">PS728</strain>
    </source>
</reference>
<dbReference type="EMBL" id="ARYM01000001">
    <property type="protein sequence ID" value="KDA00658.1"/>
    <property type="molecule type" value="Genomic_DNA"/>
</dbReference>
<sequence>MTTESLHADEAIAVRLMQAIRADAEAACAPDQLDLVSVTLDLSATAEAPGALVYTPRIDRKTRTILFTSGSAAGPAGAVMTATVVYRIRPAG</sequence>
<evidence type="ECO:0000313" key="2">
    <source>
        <dbReference type="Proteomes" id="UP000027100"/>
    </source>
</evidence>
<proteinExistence type="predicted"/>